<evidence type="ECO:0008006" key="5">
    <source>
        <dbReference type="Google" id="ProtNLM"/>
    </source>
</evidence>
<feature type="transmembrane region" description="Helical" evidence="1">
    <location>
        <begin position="158"/>
        <end position="184"/>
    </location>
</feature>
<accession>A0A813NFJ0</accession>
<evidence type="ECO:0000313" key="3">
    <source>
        <dbReference type="EMBL" id="CAF0747663.1"/>
    </source>
</evidence>
<protein>
    <recommendedName>
        <fullName evidence="5">G-protein coupled receptors family 1 profile domain-containing protein</fullName>
    </recommendedName>
</protein>
<dbReference type="Proteomes" id="UP000663870">
    <property type="component" value="Unassembled WGS sequence"/>
</dbReference>
<proteinExistence type="predicted"/>
<keyword evidence="1" id="KW-1133">Transmembrane helix</keyword>
<feature type="transmembrane region" description="Helical" evidence="1">
    <location>
        <begin position="12"/>
        <end position="32"/>
    </location>
</feature>
<keyword evidence="1" id="KW-0812">Transmembrane</keyword>
<gene>
    <name evidence="2" type="ORF">JXQ802_LOCUS719</name>
    <name evidence="3" type="ORF">PYM288_LOCUS1919</name>
</gene>
<evidence type="ECO:0000256" key="1">
    <source>
        <dbReference type="SAM" id="Phobius"/>
    </source>
</evidence>
<reference evidence="2" key="1">
    <citation type="submission" date="2021-02" db="EMBL/GenBank/DDBJ databases">
        <authorList>
            <person name="Nowell W R."/>
        </authorList>
    </citation>
    <scope>NUCLEOTIDE SEQUENCE</scope>
</reference>
<keyword evidence="1" id="KW-0472">Membrane</keyword>
<feature type="transmembrane region" description="Helical" evidence="1">
    <location>
        <begin position="235"/>
        <end position="259"/>
    </location>
</feature>
<name>A0A813NFJ0_9BILA</name>
<feature type="transmembrane region" description="Helical" evidence="1">
    <location>
        <begin position="299"/>
        <end position="322"/>
    </location>
</feature>
<feature type="transmembrane region" description="Helical" evidence="1">
    <location>
        <begin position="196"/>
        <end position="215"/>
    </location>
</feature>
<evidence type="ECO:0000313" key="2">
    <source>
        <dbReference type="EMBL" id="CAF0734210.1"/>
    </source>
</evidence>
<dbReference type="AlphaFoldDB" id="A0A813NFJ0"/>
<keyword evidence="4" id="KW-1185">Reference proteome</keyword>
<feature type="transmembrane region" description="Helical" evidence="1">
    <location>
        <begin position="117"/>
        <end position="138"/>
    </location>
</feature>
<dbReference type="EMBL" id="CAJNOH010000011">
    <property type="protein sequence ID" value="CAF0747663.1"/>
    <property type="molecule type" value="Genomic_DNA"/>
</dbReference>
<dbReference type="EMBL" id="CAJNOL010000007">
    <property type="protein sequence ID" value="CAF0734210.1"/>
    <property type="molecule type" value="Genomic_DNA"/>
</dbReference>
<sequence length="366" mass="43459">MSDDELIMMTTLSYLIVSLIIHVIFFITIIFNNKWDIINISRHLFHRYFKQTSTKKLNSVDTSSLNMQQTCSNVIETEALKCLVPNKISSVSPSSSSLSSDFILESETILNRTIRSFGLLLCTCLLLTNWLRLGIYLFPTFHPNIIRYSSNLCIIQSFFLHVLTLFHINLTISIRLLWHYCFVFDKYWQTITYRRILTLFLCIFIGSCIFTWPSISNDWASIIFDQILQICIVNYKFHLSYTFFVLSFTCIIPYILLIISHNRQMKSIKHRILKYFSTFNIDQHRHKLNIVQRKKNFQYASYIILIWSFINILLLICIHIPIERQRILKSVIYYVQMFAFLIDPILYIFIFRSLSIITLLRSTDEF</sequence>
<feature type="transmembrane region" description="Helical" evidence="1">
    <location>
        <begin position="334"/>
        <end position="360"/>
    </location>
</feature>
<evidence type="ECO:0000313" key="4">
    <source>
        <dbReference type="Proteomes" id="UP000663870"/>
    </source>
</evidence>
<dbReference type="Proteomes" id="UP000663854">
    <property type="component" value="Unassembled WGS sequence"/>
</dbReference>
<organism evidence="2 4">
    <name type="scientific">Rotaria sordida</name>
    <dbReference type="NCBI Taxonomy" id="392033"/>
    <lineage>
        <taxon>Eukaryota</taxon>
        <taxon>Metazoa</taxon>
        <taxon>Spiralia</taxon>
        <taxon>Gnathifera</taxon>
        <taxon>Rotifera</taxon>
        <taxon>Eurotatoria</taxon>
        <taxon>Bdelloidea</taxon>
        <taxon>Philodinida</taxon>
        <taxon>Philodinidae</taxon>
        <taxon>Rotaria</taxon>
    </lineage>
</organism>
<comment type="caution">
    <text evidence="2">The sequence shown here is derived from an EMBL/GenBank/DDBJ whole genome shotgun (WGS) entry which is preliminary data.</text>
</comment>